<reference evidence="4 5" key="1">
    <citation type="journal article" date="2019" name="Environ. Microbiol.">
        <title>At the nexus of three kingdoms: the genome of the mycorrhizal fungus Gigaspora margarita provides insights into plant, endobacterial and fungal interactions.</title>
        <authorList>
            <person name="Venice F."/>
            <person name="Ghignone S."/>
            <person name="Salvioli di Fossalunga A."/>
            <person name="Amselem J."/>
            <person name="Novero M."/>
            <person name="Xianan X."/>
            <person name="Sedzielewska Toro K."/>
            <person name="Morin E."/>
            <person name="Lipzen A."/>
            <person name="Grigoriev I.V."/>
            <person name="Henrissat B."/>
            <person name="Martin F.M."/>
            <person name="Bonfante P."/>
        </authorList>
    </citation>
    <scope>NUCLEOTIDE SEQUENCE [LARGE SCALE GENOMIC DNA]</scope>
    <source>
        <strain evidence="4 5">BEG34</strain>
    </source>
</reference>
<dbReference type="InterPro" id="IPR006590">
    <property type="entry name" value="RNA_pol_Rpb4/RPC9_core"/>
</dbReference>
<dbReference type="OrthoDB" id="2373543at2759"/>
<keyword evidence="4" id="KW-0804">Transcription</keyword>
<dbReference type="SMART" id="SM00657">
    <property type="entry name" value="RPOL4c"/>
    <property type="match status" value="1"/>
</dbReference>
<dbReference type="InterPro" id="IPR038324">
    <property type="entry name" value="Rpb4/RPC9_sf"/>
</dbReference>
<dbReference type="AlphaFoldDB" id="A0A8H4ES08"/>
<dbReference type="Gene3D" id="1.20.1250.40">
    <property type="match status" value="1"/>
</dbReference>
<dbReference type="Proteomes" id="UP000439903">
    <property type="component" value="Unassembled WGS sequence"/>
</dbReference>
<dbReference type="InterPro" id="IPR045222">
    <property type="entry name" value="Rpb4-like"/>
</dbReference>
<dbReference type="GO" id="GO:0006352">
    <property type="term" value="P:DNA-templated transcription initiation"/>
    <property type="evidence" value="ECO:0007669"/>
    <property type="project" value="InterPro"/>
</dbReference>
<gene>
    <name evidence="4" type="ORF">F8M41_003298</name>
</gene>
<dbReference type="GO" id="GO:0000428">
    <property type="term" value="C:DNA-directed RNA polymerase complex"/>
    <property type="evidence" value="ECO:0007669"/>
    <property type="project" value="UniProtKB-KW"/>
</dbReference>
<proteinExistence type="inferred from homology"/>
<dbReference type="EMBL" id="WTPW01000130">
    <property type="protein sequence ID" value="KAF0543805.1"/>
    <property type="molecule type" value="Genomic_DNA"/>
</dbReference>
<dbReference type="SUPFAM" id="SSF47819">
    <property type="entry name" value="HRDC-like"/>
    <property type="match status" value="1"/>
</dbReference>
<dbReference type="Pfam" id="PF03874">
    <property type="entry name" value="RNA_pol_Rpb4"/>
    <property type="match status" value="1"/>
</dbReference>
<dbReference type="GO" id="GO:0000166">
    <property type="term" value="F:nucleotide binding"/>
    <property type="evidence" value="ECO:0007669"/>
    <property type="project" value="InterPro"/>
</dbReference>
<accession>A0A8H4ES08</accession>
<evidence type="ECO:0000256" key="3">
    <source>
        <dbReference type="ARBA" id="ARBA00025724"/>
    </source>
</evidence>
<keyword evidence="2" id="KW-0539">Nucleus</keyword>
<dbReference type="PANTHER" id="PTHR21297">
    <property type="entry name" value="DNA-DIRECTED RNA POLYMERASE II"/>
    <property type="match status" value="1"/>
</dbReference>
<protein>
    <submittedName>
        <fullName evidence="4">DNA-directed RNA polymerase II subunit RPB4</fullName>
    </submittedName>
</protein>
<dbReference type="InterPro" id="IPR005574">
    <property type="entry name" value="Rpb4/RPC9"/>
</dbReference>
<dbReference type="GO" id="GO:0005634">
    <property type="term" value="C:nucleus"/>
    <property type="evidence" value="ECO:0007669"/>
    <property type="project" value="UniProtKB-SubCell"/>
</dbReference>
<comment type="caution">
    <text evidence="4">The sequence shown here is derived from an EMBL/GenBank/DDBJ whole genome shotgun (WGS) entry which is preliminary data.</text>
</comment>
<evidence type="ECO:0000256" key="1">
    <source>
        <dbReference type="ARBA" id="ARBA00004123"/>
    </source>
</evidence>
<evidence type="ECO:0000256" key="2">
    <source>
        <dbReference type="ARBA" id="ARBA00023242"/>
    </source>
</evidence>
<comment type="similarity">
    <text evidence="3">Belongs to the eukaryotic RPB4 RNA polymerase subunit family.</text>
</comment>
<keyword evidence="4" id="KW-0240">DNA-directed RNA polymerase</keyword>
<evidence type="ECO:0000313" key="4">
    <source>
        <dbReference type="EMBL" id="KAF0543805.1"/>
    </source>
</evidence>
<organism evidence="4 5">
    <name type="scientific">Gigaspora margarita</name>
    <dbReference type="NCBI Taxonomy" id="4874"/>
    <lineage>
        <taxon>Eukaryota</taxon>
        <taxon>Fungi</taxon>
        <taxon>Fungi incertae sedis</taxon>
        <taxon>Mucoromycota</taxon>
        <taxon>Glomeromycotina</taxon>
        <taxon>Glomeromycetes</taxon>
        <taxon>Diversisporales</taxon>
        <taxon>Gigasporaceae</taxon>
        <taxon>Gigaspora</taxon>
    </lineage>
</organism>
<evidence type="ECO:0000313" key="5">
    <source>
        <dbReference type="Proteomes" id="UP000439903"/>
    </source>
</evidence>
<keyword evidence="5" id="KW-1185">Reference proteome</keyword>
<dbReference type="InterPro" id="IPR010997">
    <property type="entry name" value="HRDC-like_sf"/>
</dbReference>
<sequence length="142" mass="16501">MTSRKSSKGIPLEEEDASRLKFNEGINSISETQFALSISETNALLRNVRNRQNPPKSIVFSKTLEYVDQFTKMRDDGQLNDARRTLSKYNLHQFELPLLLNLLPTSIDEAKTLVPSLTLHYSDNEIREICEDIREIKRYIER</sequence>
<name>A0A8H4ES08_GIGMA</name>
<comment type="subcellular location">
    <subcellularLocation>
        <location evidence="1">Nucleus</location>
    </subcellularLocation>
</comment>